<dbReference type="EC" id="2.7.1.71" evidence="1"/>
<dbReference type="GO" id="GO:0004765">
    <property type="term" value="F:shikimate kinase activity"/>
    <property type="evidence" value="ECO:0007669"/>
    <property type="project" value="UniProtKB-EC"/>
</dbReference>
<dbReference type="Gene3D" id="3.40.50.300">
    <property type="entry name" value="P-loop containing nucleotide triphosphate hydrolases"/>
    <property type="match status" value="1"/>
</dbReference>
<dbReference type="Proteomes" id="UP000401081">
    <property type="component" value="Unassembled WGS sequence"/>
</dbReference>
<dbReference type="RefSeq" id="WP_061279726.1">
    <property type="nucleotide sequence ID" value="NZ_BCTM01000003.1"/>
</dbReference>
<reference evidence="1 2" key="1">
    <citation type="submission" date="2019-03" db="EMBL/GenBank/DDBJ databases">
        <authorList>
            <consortium name="Pathogen Informatics"/>
        </authorList>
    </citation>
    <scope>NUCLEOTIDE SEQUENCE [LARGE SCALE GENOMIC DNA]</scope>
    <source>
        <strain evidence="1 2">NCTC12993</strain>
    </source>
</reference>
<protein>
    <submittedName>
        <fullName evidence="1">Shikimate kinase</fullName>
        <ecNumber evidence="1">2.7.1.71</ecNumber>
    </submittedName>
</protein>
<accession>A0A485CTZ6</accession>
<dbReference type="EMBL" id="CAADJD010000028">
    <property type="protein sequence ID" value="VFS87825.1"/>
    <property type="molecule type" value="Genomic_DNA"/>
</dbReference>
<evidence type="ECO:0000313" key="1">
    <source>
        <dbReference type="EMBL" id="VFS87825.1"/>
    </source>
</evidence>
<dbReference type="InterPro" id="IPR027417">
    <property type="entry name" value="P-loop_NTPase"/>
</dbReference>
<dbReference type="AlphaFoldDB" id="A0A485CTZ6"/>
<gene>
    <name evidence="1" type="primary">aroK_2</name>
    <name evidence="1" type="ORF">NCTC12993_07014</name>
</gene>
<name>A0A485CTZ6_KLUCR</name>
<evidence type="ECO:0000313" key="2">
    <source>
        <dbReference type="Proteomes" id="UP000401081"/>
    </source>
</evidence>
<organism evidence="1 2">
    <name type="scientific">Kluyvera cryocrescens</name>
    <name type="common">Kluyvera citrophila</name>
    <dbReference type="NCBI Taxonomy" id="580"/>
    <lineage>
        <taxon>Bacteria</taxon>
        <taxon>Pseudomonadati</taxon>
        <taxon>Pseudomonadota</taxon>
        <taxon>Gammaproteobacteria</taxon>
        <taxon>Enterobacterales</taxon>
        <taxon>Enterobacteriaceae</taxon>
        <taxon>Kluyvera</taxon>
    </lineage>
</organism>
<dbReference type="PRINTS" id="PR01100">
    <property type="entry name" value="SHIKIMTKNASE"/>
</dbReference>
<dbReference type="Pfam" id="PF01202">
    <property type="entry name" value="SKI"/>
    <property type="match status" value="1"/>
</dbReference>
<sequence>MHVLLIGPGGAGKSTVGALLAQRLDYPFIDLDTVFCERIANIRDYLQTHGYESYLEQNAALFASLLNEQEKNAVFALSSGFLATDIRPDIVQINRQRVRECGVSVLLMPYKNVDDACRCIVGRQLTRGFGLERHKEERKFRQRFGEYSALGDVQIFSVSPPHDIVEQTVQGLARFSSMSRVSR</sequence>
<keyword evidence="2" id="KW-1185">Reference proteome</keyword>
<keyword evidence="1" id="KW-0418">Kinase</keyword>
<proteinExistence type="predicted"/>
<dbReference type="InterPro" id="IPR031322">
    <property type="entry name" value="Shikimate/glucono_kinase"/>
</dbReference>
<keyword evidence="1" id="KW-0808">Transferase</keyword>
<dbReference type="SUPFAM" id="SSF52540">
    <property type="entry name" value="P-loop containing nucleoside triphosphate hydrolases"/>
    <property type="match status" value="1"/>
</dbReference>